<dbReference type="InterPro" id="IPR000160">
    <property type="entry name" value="GGDEF_dom"/>
</dbReference>
<dbReference type="CDD" id="cd01949">
    <property type="entry name" value="GGDEF"/>
    <property type="match status" value="1"/>
</dbReference>
<dbReference type="RefSeq" id="WP_283424946.1">
    <property type="nucleotide sequence ID" value="NZ_FXTY01000002.1"/>
</dbReference>
<evidence type="ECO:0000256" key="1">
    <source>
        <dbReference type="SAM" id="Phobius"/>
    </source>
</evidence>
<dbReference type="InterPro" id="IPR035919">
    <property type="entry name" value="EAL_sf"/>
</dbReference>
<dbReference type="Proteomes" id="UP001157961">
    <property type="component" value="Unassembled WGS sequence"/>
</dbReference>
<dbReference type="Pfam" id="PF00563">
    <property type="entry name" value="EAL"/>
    <property type="match status" value="1"/>
</dbReference>
<feature type="domain" description="GGDEF" evidence="3">
    <location>
        <begin position="126"/>
        <end position="258"/>
    </location>
</feature>
<dbReference type="Pfam" id="PF00990">
    <property type="entry name" value="GGDEF"/>
    <property type="match status" value="1"/>
</dbReference>
<dbReference type="Gene3D" id="3.20.20.450">
    <property type="entry name" value="EAL domain"/>
    <property type="match status" value="1"/>
</dbReference>
<dbReference type="SMART" id="SM00052">
    <property type="entry name" value="EAL"/>
    <property type="match status" value="1"/>
</dbReference>
<evidence type="ECO:0000313" key="5">
    <source>
        <dbReference type="Proteomes" id="UP001157961"/>
    </source>
</evidence>
<evidence type="ECO:0000259" key="3">
    <source>
        <dbReference type="PROSITE" id="PS50887"/>
    </source>
</evidence>
<protein>
    <submittedName>
        <fullName evidence="4">Diguanylate cyclase (GGDEF) domain-containing protein</fullName>
    </submittedName>
</protein>
<dbReference type="InterPro" id="IPR029787">
    <property type="entry name" value="Nucleotide_cyclase"/>
</dbReference>
<evidence type="ECO:0000313" key="4">
    <source>
        <dbReference type="EMBL" id="SMP10870.1"/>
    </source>
</evidence>
<dbReference type="InterPro" id="IPR001633">
    <property type="entry name" value="EAL_dom"/>
</dbReference>
<dbReference type="SMART" id="SM00267">
    <property type="entry name" value="GGDEF"/>
    <property type="match status" value="1"/>
</dbReference>
<dbReference type="PROSITE" id="PS50883">
    <property type="entry name" value="EAL"/>
    <property type="match status" value="1"/>
</dbReference>
<dbReference type="SUPFAM" id="SSF141868">
    <property type="entry name" value="EAL domain-like"/>
    <property type="match status" value="1"/>
</dbReference>
<dbReference type="Gene3D" id="3.30.70.270">
    <property type="match status" value="1"/>
</dbReference>
<dbReference type="PANTHER" id="PTHR44757">
    <property type="entry name" value="DIGUANYLATE CYCLASE DGCP"/>
    <property type="match status" value="1"/>
</dbReference>
<evidence type="ECO:0000259" key="2">
    <source>
        <dbReference type="PROSITE" id="PS50883"/>
    </source>
</evidence>
<feature type="transmembrane region" description="Helical" evidence="1">
    <location>
        <begin position="57"/>
        <end position="75"/>
    </location>
</feature>
<keyword evidence="5" id="KW-1185">Reference proteome</keyword>
<proteinExistence type="predicted"/>
<comment type="caution">
    <text evidence="4">The sequence shown here is derived from an EMBL/GenBank/DDBJ whole genome shotgun (WGS) entry which is preliminary data.</text>
</comment>
<dbReference type="PROSITE" id="PS50887">
    <property type="entry name" value="GGDEF"/>
    <property type="match status" value="1"/>
</dbReference>
<keyword evidence="1" id="KW-0812">Transmembrane</keyword>
<reference evidence="4 5" key="1">
    <citation type="submission" date="2017-05" db="EMBL/GenBank/DDBJ databases">
        <authorList>
            <person name="Varghese N."/>
            <person name="Submissions S."/>
        </authorList>
    </citation>
    <scope>NUCLEOTIDE SEQUENCE [LARGE SCALE GENOMIC DNA]</scope>
    <source>
        <strain evidence="4 5">DSM 29734</strain>
    </source>
</reference>
<dbReference type="SUPFAM" id="SSF55073">
    <property type="entry name" value="Nucleotide cyclase"/>
    <property type="match status" value="1"/>
</dbReference>
<dbReference type="EMBL" id="FXTY01000002">
    <property type="protein sequence ID" value="SMP10870.1"/>
    <property type="molecule type" value="Genomic_DNA"/>
</dbReference>
<dbReference type="PANTHER" id="PTHR44757:SF2">
    <property type="entry name" value="BIOFILM ARCHITECTURE MAINTENANCE PROTEIN MBAA"/>
    <property type="match status" value="1"/>
</dbReference>
<dbReference type="InterPro" id="IPR052155">
    <property type="entry name" value="Biofilm_reg_signaling"/>
</dbReference>
<accession>A0ABY1NJC3</accession>
<keyword evidence="1" id="KW-1133">Transmembrane helix</keyword>
<dbReference type="InterPro" id="IPR043128">
    <property type="entry name" value="Rev_trsase/Diguanyl_cyclase"/>
</dbReference>
<sequence length="536" mass="59561">MRAFSRIKAKLRWHHMVHGGIFLFALVLFPILGEYELFEEFYEYSREHEDWELDELALLVVLLTVALLFSVVFQGRHLRSMSQEREAMRKSAEANARHDPLTGVMNRRAFKEVAEGLVKEAKTAETVRYIALLDLDKFKPVNDLHGHAVGDATLIEVAERLKTEAGVGGTVARLGGDEFAILLDPLVNAAQAERAAQRLVHAIARPFHFGEIGVFIGTSVGLVALRQGDDISEVMRRADKAMYVAKTQGRGRFAWYDAEQDRQSMDREKLAADLREAIAHDQVEPWFQPIVEIDDNLVSGVEVLARWNHPERGFIPPGVFIEIAEDSGQIGALGLSVLRQACSQANEWAQPLTVSFNVSGVQFKDLNLVPSIRMVLESTGFDPKRLIVEITESSVIDDFDVAREKLDELKTLGVSIALDDFGTGYSSLACLQNLPFDRLKIDRSFVTDISDHPQSQKIVSGIVSLAQGLHLEVTAEGIETVEDLAYVSYLDCQRAQGFLFEKAVPAAQVEELLETKWDDLPTVPLSLPKAVGKSAG</sequence>
<keyword evidence="1" id="KW-0472">Membrane</keyword>
<gene>
    <name evidence="4" type="ORF">SAMN06265373_102188</name>
</gene>
<organism evidence="4 5">
    <name type="scientific">Shimia sagamensis</name>
    <dbReference type="NCBI Taxonomy" id="1566352"/>
    <lineage>
        <taxon>Bacteria</taxon>
        <taxon>Pseudomonadati</taxon>
        <taxon>Pseudomonadota</taxon>
        <taxon>Alphaproteobacteria</taxon>
        <taxon>Rhodobacterales</taxon>
        <taxon>Roseobacteraceae</taxon>
    </lineage>
</organism>
<dbReference type="CDD" id="cd01948">
    <property type="entry name" value="EAL"/>
    <property type="match status" value="1"/>
</dbReference>
<dbReference type="NCBIfam" id="TIGR00254">
    <property type="entry name" value="GGDEF"/>
    <property type="match status" value="1"/>
</dbReference>
<name>A0ABY1NJC3_9RHOB</name>
<feature type="domain" description="EAL" evidence="2">
    <location>
        <begin position="267"/>
        <end position="517"/>
    </location>
</feature>